<reference evidence="1" key="2">
    <citation type="submission" date="2020-09" db="EMBL/GenBank/DDBJ databases">
        <authorList>
            <person name="Sun Q."/>
            <person name="Ohkuma M."/>
        </authorList>
    </citation>
    <scope>NUCLEOTIDE SEQUENCE</scope>
    <source>
        <strain evidence="1">JCM 4518</strain>
    </source>
</reference>
<dbReference type="EMBL" id="BMUL01000007">
    <property type="protein sequence ID" value="GHA84503.1"/>
    <property type="molecule type" value="Genomic_DNA"/>
</dbReference>
<protein>
    <submittedName>
        <fullName evidence="1">Uncharacterized protein</fullName>
    </submittedName>
</protein>
<organism evidence="1 2">
    <name type="scientific">Streptomyces termitum</name>
    <dbReference type="NCBI Taxonomy" id="67368"/>
    <lineage>
        <taxon>Bacteria</taxon>
        <taxon>Bacillati</taxon>
        <taxon>Actinomycetota</taxon>
        <taxon>Actinomycetes</taxon>
        <taxon>Kitasatosporales</taxon>
        <taxon>Streptomycetaceae</taxon>
        <taxon>Streptomyces</taxon>
    </lineage>
</organism>
<proteinExistence type="predicted"/>
<dbReference type="Proteomes" id="UP000644020">
    <property type="component" value="Unassembled WGS sequence"/>
</dbReference>
<dbReference type="RefSeq" id="WP_189977420.1">
    <property type="nucleotide sequence ID" value="NZ_BMUL01000007.1"/>
</dbReference>
<comment type="caution">
    <text evidence="1">The sequence shown here is derived from an EMBL/GenBank/DDBJ whole genome shotgun (WGS) entry which is preliminary data.</text>
</comment>
<evidence type="ECO:0000313" key="2">
    <source>
        <dbReference type="Proteomes" id="UP000644020"/>
    </source>
</evidence>
<name>A0A918WA96_9ACTN</name>
<sequence length="131" mass="14458">MRTRIKLTRAGEAFQGRLTAAQTDLMCEALRTLDGWASTDEALAVQLGADREEVDRLYDRLKGDHTTTREFTLTSRELHVIHAALTAVAPMFRTNGGFSEEAFYDRIGFFRENADAMASSIVSAVSEATAP</sequence>
<accession>A0A918WA96</accession>
<dbReference type="AlphaFoldDB" id="A0A918WA96"/>
<evidence type="ECO:0000313" key="1">
    <source>
        <dbReference type="EMBL" id="GHA84503.1"/>
    </source>
</evidence>
<keyword evidence="2" id="KW-1185">Reference proteome</keyword>
<gene>
    <name evidence="1" type="ORF">GCM10010305_30330</name>
</gene>
<reference evidence="1" key="1">
    <citation type="journal article" date="2014" name="Int. J. Syst. Evol. Microbiol.">
        <title>Complete genome sequence of Corynebacterium casei LMG S-19264T (=DSM 44701T), isolated from a smear-ripened cheese.</title>
        <authorList>
            <consortium name="US DOE Joint Genome Institute (JGI-PGF)"/>
            <person name="Walter F."/>
            <person name="Albersmeier A."/>
            <person name="Kalinowski J."/>
            <person name="Ruckert C."/>
        </authorList>
    </citation>
    <scope>NUCLEOTIDE SEQUENCE</scope>
    <source>
        <strain evidence="1">JCM 4518</strain>
    </source>
</reference>